<feature type="region of interest" description="Disordered" evidence="10">
    <location>
        <begin position="99"/>
        <end position="128"/>
    </location>
</feature>
<dbReference type="PROSITE" id="PS00137">
    <property type="entry name" value="SUBTILASE_HIS"/>
    <property type="match status" value="1"/>
</dbReference>
<evidence type="ECO:0000256" key="10">
    <source>
        <dbReference type="SAM" id="MobiDB-lite"/>
    </source>
</evidence>
<evidence type="ECO:0000256" key="8">
    <source>
        <dbReference type="PROSITE-ProRule" id="PRU01240"/>
    </source>
</evidence>
<feature type="active site" description="Charge relay system" evidence="8">
    <location>
        <position position="181"/>
    </location>
</feature>
<evidence type="ECO:0000256" key="4">
    <source>
        <dbReference type="ARBA" id="ARBA00022670"/>
    </source>
</evidence>
<feature type="signal peptide" evidence="11">
    <location>
        <begin position="1"/>
        <end position="19"/>
    </location>
</feature>
<keyword evidence="15" id="KW-1185">Reference proteome</keyword>
<evidence type="ECO:0000259" key="12">
    <source>
        <dbReference type="Pfam" id="PF00082"/>
    </source>
</evidence>
<evidence type="ECO:0000256" key="1">
    <source>
        <dbReference type="ARBA" id="ARBA00011073"/>
    </source>
</evidence>
<feature type="active site" description="Charge relay system" evidence="8">
    <location>
        <position position="467"/>
    </location>
</feature>
<dbReference type="InterPro" id="IPR046450">
    <property type="entry name" value="PA_dom_sf"/>
</dbReference>
<feature type="domain" description="Peptidase S8/S53" evidence="12">
    <location>
        <begin position="132"/>
        <end position="502"/>
    </location>
</feature>
<evidence type="ECO:0000256" key="3">
    <source>
        <dbReference type="ARBA" id="ARBA00022525"/>
    </source>
</evidence>
<keyword evidence="5 11" id="KW-0732">Signal</keyword>
<feature type="active site" description="Charge relay system" evidence="8">
    <location>
        <position position="141"/>
    </location>
</feature>
<dbReference type="PROSITE" id="PS00138">
    <property type="entry name" value="SUBTILASE_SER"/>
    <property type="match status" value="1"/>
</dbReference>
<keyword evidence="3" id="KW-0964">Secreted</keyword>
<dbReference type="PROSITE" id="PS00136">
    <property type="entry name" value="SUBTILASE_ASP"/>
    <property type="match status" value="1"/>
</dbReference>
<evidence type="ECO:0000313" key="15">
    <source>
        <dbReference type="Proteomes" id="UP001597502"/>
    </source>
</evidence>
<evidence type="ECO:0000313" key="14">
    <source>
        <dbReference type="EMBL" id="MFD2761009.1"/>
    </source>
</evidence>
<dbReference type="EMBL" id="JBHUNA010000018">
    <property type="protein sequence ID" value="MFD2761009.1"/>
    <property type="molecule type" value="Genomic_DNA"/>
</dbReference>
<keyword evidence="4 8" id="KW-0645">Protease</keyword>
<accession>A0ABW5V5P5</accession>
<keyword evidence="2" id="KW-0134">Cell wall</keyword>
<dbReference type="PRINTS" id="PR00723">
    <property type="entry name" value="SUBTILISIN"/>
</dbReference>
<dbReference type="PANTHER" id="PTHR43806:SF65">
    <property type="entry name" value="SERINE PROTEASE APRX"/>
    <property type="match status" value="1"/>
</dbReference>
<dbReference type="InterPro" id="IPR000209">
    <property type="entry name" value="Peptidase_S8/S53_dom"/>
</dbReference>
<proteinExistence type="inferred from homology"/>
<gene>
    <name evidence="14" type="ORF">ACFSUO_08510</name>
</gene>
<keyword evidence="6 8" id="KW-0378">Hydrolase</keyword>
<dbReference type="InterPro" id="IPR034213">
    <property type="entry name" value="S8_Vpr-like"/>
</dbReference>
<evidence type="ECO:0000259" key="13">
    <source>
        <dbReference type="Pfam" id="PF02225"/>
    </source>
</evidence>
<dbReference type="InterPro" id="IPR023828">
    <property type="entry name" value="Peptidase_S8_Ser-AS"/>
</dbReference>
<evidence type="ECO:0000256" key="9">
    <source>
        <dbReference type="RuleBase" id="RU003355"/>
    </source>
</evidence>
<dbReference type="Proteomes" id="UP001597502">
    <property type="component" value="Unassembled WGS sequence"/>
</dbReference>
<dbReference type="InterPro" id="IPR003137">
    <property type="entry name" value="PA_domain"/>
</dbReference>
<dbReference type="SUPFAM" id="SSF52743">
    <property type="entry name" value="Subtilisin-like"/>
    <property type="match status" value="1"/>
</dbReference>
<sequence>MRHFLLLIITAMLILPASAAARDHTTEPKKSKEEAVIIEVDGNPGKRKTYLETYHPYIEVITVYDKLFKGLALKAKPKQLEKLDTVDFITAVHPVTTYQTQTGSSKQPMSSLEGATKDSVKPSSLNNTDYTGEGVQVAVIDTGIDYNHPDLEANFAGGYDLVDLDDDPMETTAKEGMPTQHGSHVAGIIAADGDLQGVAPDAELYAYRALGPGGRGTSVQVIAALEQAVEDGADVINLSVGNAINGPDFPTSTAVNRAVALGVPVVIANGNDGPGKWTIGSPATAANALSVGAAAYPQTVPYLEESLHDKKIPLQLMQGSVDWNLTKDYKIQPFSSGNVRGKIALMERSKTPFHEMAKQAEEAGAKAVLIYNNEPGLFQGMVQNPKDPVTIPTASITKKDGKWLVEKATNDGLYMDTKYKQTEKQMAAFSSRGPVTVNWDLKPGISAPGTNILSTVPGGYRHLQGTSMAAPHVTGVMALLMEAHPDWDISQLVGSIKTTAKQIQNASGKPLAPISQGPGEIQPKQAINTKTIMDDPLLSFGKITELHETKDITVTVTNTSDTKQSYSLSAPDHQKGINWRLPGSFTLKPGKSKQLTIAASINSEMLDKGIHQGWVTLNRGDQQYEMPYLFVNKAADYPKAMGFGFSLKPFSDDTYAYQLYLPDPAERIEVNLYSMDTLVHDRTLVQSDDLQVGLNKGTLPVEKLGKPGNYRAVITVKLENGKMESYQTELQIPQHAT</sequence>
<dbReference type="InterPro" id="IPR015500">
    <property type="entry name" value="Peptidase_S8_subtilisin-rel"/>
</dbReference>
<comment type="similarity">
    <text evidence="1 8 9">Belongs to the peptidase S8 family.</text>
</comment>
<keyword evidence="7 8" id="KW-0720">Serine protease</keyword>
<reference evidence="15" key="1">
    <citation type="journal article" date="2019" name="Int. J. Syst. Evol. Microbiol.">
        <title>The Global Catalogue of Microorganisms (GCM) 10K type strain sequencing project: providing services to taxonomists for standard genome sequencing and annotation.</title>
        <authorList>
            <consortium name="The Broad Institute Genomics Platform"/>
            <consortium name="The Broad Institute Genome Sequencing Center for Infectious Disease"/>
            <person name="Wu L."/>
            <person name="Ma J."/>
        </authorList>
    </citation>
    <scope>NUCLEOTIDE SEQUENCE [LARGE SCALE GENOMIC DNA]</scope>
    <source>
        <strain evidence="15">TISTR 1535</strain>
    </source>
</reference>
<feature type="domain" description="PA" evidence="13">
    <location>
        <begin position="334"/>
        <end position="404"/>
    </location>
</feature>
<dbReference type="Pfam" id="PF00082">
    <property type="entry name" value="Peptidase_S8"/>
    <property type="match status" value="1"/>
</dbReference>
<dbReference type="InterPro" id="IPR036852">
    <property type="entry name" value="Peptidase_S8/S53_dom_sf"/>
</dbReference>
<dbReference type="Gene3D" id="3.40.50.200">
    <property type="entry name" value="Peptidase S8/S53 domain"/>
    <property type="match status" value="1"/>
</dbReference>
<dbReference type="Gene3D" id="3.50.30.30">
    <property type="match status" value="1"/>
</dbReference>
<evidence type="ECO:0000256" key="5">
    <source>
        <dbReference type="ARBA" id="ARBA00022729"/>
    </source>
</evidence>
<organism evidence="14 15">
    <name type="scientific">Lentibacillus juripiscarius</name>
    <dbReference type="NCBI Taxonomy" id="257446"/>
    <lineage>
        <taxon>Bacteria</taxon>
        <taxon>Bacillati</taxon>
        <taxon>Bacillota</taxon>
        <taxon>Bacilli</taxon>
        <taxon>Bacillales</taxon>
        <taxon>Bacillaceae</taxon>
        <taxon>Lentibacillus</taxon>
    </lineage>
</organism>
<feature type="chain" id="PRO_5046715928" evidence="11">
    <location>
        <begin position="20"/>
        <end position="737"/>
    </location>
</feature>
<comment type="caution">
    <text evidence="14">The sequence shown here is derived from an EMBL/GenBank/DDBJ whole genome shotgun (WGS) entry which is preliminary data.</text>
</comment>
<dbReference type="RefSeq" id="WP_382393060.1">
    <property type="nucleotide sequence ID" value="NZ_JBHUNA010000018.1"/>
</dbReference>
<name>A0ABW5V5P5_9BACI</name>
<evidence type="ECO:0000256" key="11">
    <source>
        <dbReference type="SAM" id="SignalP"/>
    </source>
</evidence>
<dbReference type="PANTHER" id="PTHR43806">
    <property type="entry name" value="PEPTIDASE S8"/>
    <property type="match status" value="1"/>
</dbReference>
<protein>
    <submittedName>
        <fullName evidence="14">S8 family serine peptidase</fullName>
    </submittedName>
</protein>
<dbReference type="PROSITE" id="PS51892">
    <property type="entry name" value="SUBTILASE"/>
    <property type="match status" value="1"/>
</dbReference>
<dbReference type="InterPro" id="IPR022398">
    <property type="entry name" value="Peptidase_S8_His-AS"/>
</dbReference>
<dbReference type="InterPro" id="IPR050131">
    <property type="entry name" value="Peptidase_S8_subtilisin-like"/>
</dbReference>
<dbReference type="Pfam" id="PF02225">
    <property type="entry name" value="PA"/>
    <property type="match status" value="1"/>
</dbReference>
<dbReference type="CDD" id="cd07474">
    <property type="entry name" value="Peptidases_S8_subtilisin_Vpr-like"/>
    <property type="match status" value="1"/>
</dbReference>
<evidence type="ECO:0000256" key="7">
    <source>
        <dbReference type="ARBA" id="ARBA00022825"/>
    </source>
</evidence>
<dbReference type="SUPFAM" id="SSF52025">
    <property type="entry name" value="PA domain"/>
    <property type="match status" value="1"/>
</dbReference>
<feature type="compositionally biased region" description="Polar residues" evidence="10">
    <location>
        <begin position="99"/>
        <end position="110"/>
    </location>
</feature>
<evidence type="ECO:0000256" key="6">
    <source>
        <dbReference type="ARBA" id="ARBA00022801"/>
    </source>
</evidence>
<dbReference type="InterPro" id="IPR023827">
    <property type="entry name" value="Peptidase_S8_Asp-AS"/>
</dbReference>
<evidence type="ECO:0000256" key="2">
    <source>
        <dbReference type="ARBA" id="ARBA00022512"/>
    </source>
</evidence>